<organism evidence="8 9">
    <name type="scientific">Pseudoalteromonas denitrificans DSM 6059</name>
    <dbReference type="NCBI Taxonomy" id="1123010"/>
    <lineage>
        <taxon>Bacteria</taxon>
        <taxon>Pseudomonadati</taxon>
        <taxon>Pseudomonadota</taxon>
        <taxon>Gammaproteobacteria</taxon>
        <taxon>Alteromonadales</taxon>
        <taxon>Pseudoalteromonadaceae</taxon>
        <taxon>Pseudoalteromonas</taxon>
    </lineage>
</organism>
<reference evidence="8 9" key="1">
    <citation type="submission" date="2016-10" db="EMBL/GenBank/DDBJ databases">
        <authorList>
            <person name="de Groot N.N."/>
        </authorList>
    </citation>
    <scope>NUCLEOTIDE SEQUENCE [LARGE SCALE GENOMIC DNA]</scope>
    <source>
        <strain evidence="8 9">DSM 6059</strain>
    </source>
</reference>
<protein>
    <submittedName>
        <fullName evidence="8">Methyl-accepting chemotaxis protein</fullName>
    </submittedName>
</protein>
<dbReference type="GO" id="GO:0016020">
    <property type="term" value="C:membrane"/>
    <property type="evidence" value="ECO:0007669"/>
    <property type="project" value="UniProtKB-SubCell"/>
</dbReference>
<gene>
    <name evidence="8" type="ORF">SAMN02745724_00669</name>
</gene>
<keyword evidence="5" id="KW-0812">Transmembrane</keyword>
<dbReference type="OrthoDB" id="5800769at2"/>
<proteinExistence type="inferred from homology"/>
<dbReference type="STRING" id="1123010.SAMN02745724_00669"/>
<comment type="similarity">
    <text evidence="3">Belongs to the methyl-accepting chemotaxis (MCP) protein family.</text>
</comment>
<dbReference type="InterPro" id="IPR003660">
    <property type="entry name" value="HAMP_dom"/>
</dbReference>
<dbReference type="FunFam" id="1.10.287.950:FF:000001">
    <property type="entry name" value="Methyl-accepting chemotaxis sensory transducer"/>
    <property type="match status" value="1"/>
</dbReference>
<dbReference type="Pfam" id="PF00015">
    <property type="entry name" value="MCPsignal"/>
    <property type="match status" value="1"/>
</dbReference>
<evidence type="ECO:0000256" key="3">
    <source>
        <dbReference type="ARBA" id="ARBA00029447"/>
    </source>
</evidence>
<evidence type="ECO:0000256" key="4">
    <source>
        <dbReference type="PROSITE-ProRule" id="PRU00284"/>
    </source>
</evidence>
<evidence type="ECO:0000259" key="7">
    <source>
        <dbReference type="PROSITE" id="PS50885"/>
    </source>
</evidence>
<dbReference type="CDD" id="cd06225">
    <property type="entry name" value="HAMP"/>
    <property type="match status" value="1"/>
</dbReference>
<keyword evidence="5" id="KW-1133">Transmembrane helix</keyword>
<evidence type="ECO:0000256" key="5">
    <source>
        <dbReference type="SAM" id="Phobius"/>
    </source>
</evidence>
<dbReference type="PROSITE" id="PS50885">
    <property type="entry name" value="HAMP"/>
    <property type="match status" value="1"/>
</dbReference>
<evidence type="ECO:0000313" key="8">
    <source>
        <dbReference type="EMBL" id="SFB99698.1"/>
    </source>
</evidence>
<dbReference type="InterPro" id="IPR004089">
    <property type="entry name" value="MCPsignal_dom"/>
</dbReference>
<dbReference type="Proteomes" id="UP000198862">
    <property type="component" value="Unassembled WGS sequence"/>
</dbReference>
<dbReference type="SUPFAM" id="SSF58104">
    <property type="entry name" value="Methyl-accepting chemotaxis protein (MCP) signaling domain"/>
    <property type="match status" value="1"/>
</dbReference>
<dbReference type="Gene3D" id="1.10.287.950">
    <property type="entry name" value="Methyl-accepting chemotaxis protein"/>
    <property type="match status" value="1"/>
</dbReference>
<comment type="subcellular location">
    <subcellularLocation>
        <location evidence="1">Membrane</location>
    </subcellularLocation>
</comment>
<keyword evidence="9" id="KW-1185">Reference proteome</keyword>
<accession>A0A1I1FQ07</accession>
<feature type="transmembrane region" description="Helical" evidence="5">
    <location>
        <begin position="205"/>
        <end position="224"/>
    </location>
</feature>
<dbReference type="PANTHER" id="PTHR32089">
    <property type="entry name" value="METHYL-ACCEPTING CHEMOTAXIS PROTEIN MCPB"/>
    <property type="match status" value="1"/>
</dbReference>
<keyword evidence="5" id="KW-0472">Membrane</keyword>
<feature type="domain" description="HAMP" evidence="7">
    <location>
        <begin position="226"/>
        <end position="280"/>
    </location>
</feature>
<dbReference type="AlphaFoldDB" id="A0A1I1FQ07"/>
<dbReference type="GO" id="GO:0006935">
    <property type="term" value="P:chemotaxis"/>
    <property type="evidence" value="ECO:0007669"/>
    <property type="project" value="UniProtKB-ARBA"/>
</dbReference>
<dbReference type="SMART" id="SM00283">
    <property type="entry name" value="MA"/>
    <property type="match status" value="1"/>
</dbReference>
<dbReference type="EMBL" id="FOLO01000003">
    <property type="protein sequence ID" value="SFB99698.1"/>
    <property type="molecule type" value="Genomic_DNA"/>
</dbReference>
<dbReference type="PROSITE" id="PS50111">
    <property type="entry name" value="CHEMOTAXIS_TRANSDUC_2"/>
    <property type="match status" value="1"/>
</dbReference>
<dbReference type="RefSeq" id="WP_091979918.1">
    <property type="nucleotide sequence ID" value="NZ_FOLO01000003.1"/>
</dbReference>
<evidence type="ECO:0000256" key="2">
    <source>
        <dbReference type="ARBA" id="ARBA00023224"/>
    </source>
</evidence>
<feature type="transmembrane region" description="Helical" evidence="5">
    <location>
        <begin position="6"/>
        <end position="27"/>
    </location>
</feature>
<sequence>MLKKFLLPIFTLLIIIAVLVAVFFPNIQEQNMIELSKKDAINTVNQIKTLRGYYTKNVIVKAKKFGMKPDYEHKDNPNSIPLPATLVHELSDIFAKDGTSFQLYSKYPFPNRVSRKLDDFQKEAWAILSKNPKKIISEETLLEGEPVLRVALADTMQAQGCVDCHNSHSKSPKTDWKLGDVRGVLIVNKPLSTIYAEATRVRVQIIIITGLIMLSIAGIMSWSFNKIVLSRTNKLNSSLSLLAQGKGDLTTELDVGEHDQIGDVAEKFNQFLTTFRGLVISIIENAAKVEDAINQVKIATGAIANKLNEQGSQTKEITENIHDVTSNIQDISQNTELASENTKETDSEIKESTANMKVSVHDIQKLSGNMNETANVISKLSKQSGEIGSVLDVIKNIAEQTNLLALNAAIEAARAGEQGRGFAVVADEVRALAKRTQDSISAIETTIASLQTLGKQAVDNVANSNKTTEHAQEYIYKVANRLEHTEELESTVANSIEQIATAMDMQSKMSMSMEKSIDHLNDSSTESLTELQNILDNLDAVSKQAHVLTEELAKFKV</sequence>
<dbReference type="InterPro" id="IPR021796">
    <property type="entry name" value="Tll0287-like_dom"/>
</dbReference>
<dbReference type="PANTHER" id="PTHR32089:SF112">
    <property type="entry name" value="LYSOZYME-LIKE PROTEIN-RELATED"/>
    <property type="match status" value="1"/>
</dbReference>
<evidence type="ECO:0000259" key="6">
    <source>
        <dbReference type="PROSITE" id="PS50111"/>
    </source>
</evidence>
<evidence type="ECO:0000313" key="9">
    <source>
        <dbReference type="Proteomes" id="UP000198862"/>
    </source>
</evidence>
<evidence type="ECO:0000256" key="1">
    <source>
        <dbReference type="ARBA" id="ARBA00004370"/>
    </source>
</evidence>
<name>A0A1I1FQ07_9GAMM</name>
<keyword evidence="2 4" id="KW-0807">Transducer</keyword>
<dbReference type="Pfam" id="PF11845">
    <property type="entry name" value="Tll0287-like"/>
    <property type="match status" value="1"/>
</dbReference>
<dbReference type="GO" id="GO:0007165">
    <property type="term" value="P:signal transduction"/>
    <property type="evidence" value="ECO:0007669"/>
    <property type="project" value="UniProtKB-KW"/>
</dbReference>
<feature type="domain" description="Methyl-accepting transducer" evidence="6">
    <location>
        <begin position="285"/>
        <end position="521"/>
    </location>
</feature>